<name>A3MVJ1_PYRCJ</name>
<evidence type="ECO:0000259" key="2">
    <source>
        <dbReference type="Pfam" id="PF13660"/>
    </source>
</evidence>
<dbReference type="InterPro" id="IPR038614">
    <property type="entry name" value="GK_N_sf"/>
</dbReference>
<dbReference type="EMBL" id="CP000561">
    <property type="protein sequence ID" value="ABO08658.1"/>
    <property type="molecule type" value="Genomic_DNA"/>
</dbReference>
<dbReference type="OrthoDB" id="10741at2157"/>
<dbReference type="InterPro" id="IPR039760">
    <property type="entry name" value="MOFRL_protein"/>
</dbReference>
<dbReference type="GO" id="GO:0005737">
    <property type="term" value="C:cytoplasm"/>
    <property type="evidence" value="ECO:0007669"/>
    <property type="project" value="TreeGrafter"/>
</dbReference>
<dbReference type="eggNOG" id="arCOG04170">
    <property type="taxonomic scope" value="Archaea"/>
</dbReference>
<dbReference type="EC" id="2.7.1.-" evidence="3"/>
<dbReference type="Pfam" id="PF05161">
    <property type="entry name" value="MOFRL"/>
    <property type="match status" value="1"/>
</dbReference>
<evidence type="ECO:0000259" key="1">
    <source>
        <dbReference type="Pfam" id="PF05161"/>
    </source>
</evidence>
<proteinExistence type="predicted"/>
<feature type="domain" description="MOFRL" evidence="1">
    <location>
        <begin position="328"/>
        <end position="432"/>
    </location>
</feature>
<dbReference type="AlphaFoldDB" id="A3MVJ1"/>
<protein>
    <submittedName>
        <fullName evidence="3">Glycerate 2-kinase</fullName>
        <ecNumber evidence="3">2.7.1.-</ecNumber>
    </submittedName>
</protein>
<dbReference type="GeneID" id="4909400"/>
<dbReference type="InterPro" id="IPR007835">
    <property type="entry name" value="MOFRL"/>
</dbReference>
<dbReference type="PANTHER" id="PTHR12227:SF0">
    <property type="entry name" value="GLYCERATE KINASE"/>
    <property type="match status" value="1"/>
</dbReference>
<reference evidence="3" key="1">
    <citation type="submission" date="2007-02" db="EMBL/GenBank/DDBJ databases">
        <title>Complete sequence of Pyrobaculum calidifontis JCM 11548.</title>
        <authorList>
            <consortium name="US DOE Joint Genome Institute"/>
            <person name="Copeland A."/>
            <person name="Lucas S."/>
            <person name="Lapidus A."/>
            <person name="Barry K."/>
            <person name="Glavina del Rio T."/>
            <person name="Dalin E."/>
            <person name="Tice H."/>
            <person name="Pitluck S."/>
            <person name="Chain P."/>
            <person name="Malfatti S."/>
            <person name="Shin M."/>
            <person name="Vergez L."/>
            <person name="Schmutz J."/>
            <person name="Larimer F."/>
            <person name="Land M."/>
            <person name="Hauser L."/>
            <person name="Kyrpides N."/>
            <person name="Mikhailova N."/>
            <person name="Cozen A.E."/>
            <person name="Fitz-Gibbon S.T."/>
            <person name="House C.H."/>
            <person name="Saltikov C."/>
            <person name="Lowe T.M."/>
            <person name="Richardson P."/>
        </authorList>
    </citation>
    <scope>NUCLEOTIDE SEQUENCE [LARGE SCALE GENOMIC DNA]</scope>
    <source>
        <strain evidence="3">JCM 11548</strain>
    </source>
</reference>
<dbReference type="SUPFAM" id="SSF82544">
    <property type="entry name" value="GckA/TtuD-like"/>
    <property type="match status" value="1"/>
</dbReference>
<feature type="domain" description="MOFRL-associated" evidence="2">
    <location>
        <begin position="17"/>
        <end position="248"/>
    </location>
</feature>
<evidence type="ECO:0000313" key="3">
    <source>
        <dbReference type="EMBL" id="ABO08658.1"/>
    </source>
</evidence>
<dbReference type="InterPro" id="IPR025286">
    <property type="entry name" value="MOFRL_assoc_dom"/>
</dbReference>
<dbReference type="HOGENOM" id="CLU_032279_1_1_2"/>
<organism evidence="3 4">
    <name type="scientific">Pyrobaculum calidifontis (strain DSM 21063 / JCM 11548 / VA1)</name>
    <dbReference type="NCBI Taxonomy" id="410359"/>
    <lineage>
        <taxon>Archaea</taxon>
        <taxon>Thermoproteota</taxon>
        <taxon>Thermoprotei</taxon>
        <taxon>Thermoproteales</taxon>
        <taxon>Thermoproteaceae</taxon>
        <taxon>Pyrobaculum</taxon>
    </lineage>
</organism>
<accession>A3MVJ1</accession>
<dbReference type="Gene3D" id="3.40.1480.10">
    <property type="entry name" value="MOFRL domain"/>
    <property type="match status" value="1"/>
</dbReference>
<dbReference type="InterPro" id="IPR037035">
    <property type="entry name" value="GK-like_C_sf"/>
</dbReference>
<keyword evidence="3" id="KW-0808">Transferase</keyword>
<dbReference type="Gene3D" id="3.40.50.10180">
    <property type="entry name" value="Glycerate kinase, MOFRL-like N-terminal domain"/>
    <property type="match status" value="1"/>
</dbReference>
<dbReference type="SMR" id="A3MVJ1"/>
<dbReference type="STRING" id="410359.Pcal_1233"/>
<dbReference type="FunFam" id="3.40.1480.10:FF:000002">
    <property type="entry name" value="Glycerate kinase"/>
    <property type="match status" value="1"/>
</dbReference>
<evidence type="ECO:0000313" key="4">
    <source>
        <dbReference type="Proteomes" id="UP000001431"/>
    </source>
</evidence>
<gene>
    <name evidence="3" type="ordered locus">Pcal_1233</name>
</gene>
<keyword evidence="4" id="KW-1185">Reference proteome</keyword>
<dbReference type="Proteomes" id="UP000001431">
    <property type="component" value="Chromosome"/>
</dbReference>
<dbReference type="Pfam" id="PF13660">
    <property type="entry name" value="DUF4147"/>
    <property type="match status" value="1"/>
</dbReference>
<dbReference type="GO" id="GO:0008887">
    <property type="term" value="F:glycerate kinase activity"/>
    <property type="evidence" value="ECO:0007669"/>
    <property type="project" value="InterPro"/>
</dbReference>
<dbReference type="PANTHER" id="PTHR12227">
    <property type="entry name" value="GLYCERATE KINASE"/>
    <property type="match status" value="1"/>
</dbReference>
<sequence>MIKNREELARDWRHALLLDALEEALAAADPRRAVLSVVKRRGDVAEVAGVELRGRVHVVGFGKASRAMAEALVEALGDLVAGGVVIDPAVEGRIGPVRVVRGDHPTPGPNTARASQELLDYLASVGREDSLVVLVSGGGSSLFEVPEDGVSLDDISRLTQELMRRGADIVELNAVRKRLSRVKGGKLLKLIKAQRVVSLIISDVVGDRLDVIASGPTAPDESTREDAIRVLKKYGLWDGLPPGVRRAVESGANTVRRDDPLLEKVVNVVVASNVQSLRRAAQFLSAKGFNAVIVTAMLEGEAREAGRVLASVAKSASAHALPAPKPAAVLAGGETVVTVRGNGVGGRSQELCLSFAMAVRGSRDVVAACMGTDGVDGNSPAAGAVVDGLTAEEAEKAGLDPYAHLANNDSYTFFKALGRAIYTGYTGTNVNDIFIALVADL</sequence>
<dbReference type="RefSeq" id="WP_011849916.1">
    <property type="nucleotide sequence ID" value="NC_009073.1"/>
</dbReference>
<dbReference type="KEGG" id="pcl:Pcal_1233"/>